<dbReference type="InterPro" id="IPR057326">
    <property type="entry name" value="KR_dom"/>
</dbReference>
<dbReference type="PRINTS" id="PR00080">
    <property type="entry name" value="SDRFAMILY"/>
</dbReference>
<dbReference type="Proteomes" id="UP001165080">
    <property type="component" value="Unassembled WGS sequence"/>
</dbReference>
<organism evidence="5 6">
    <name type="scientific">Pleodorina starrii</name>
    <dbReference type="NCBI Taxonomy" id="330485"/>
    <lineage>
        <taxon>Eukaryota</taxon>
        <taxon>Viridiplantae</taxon>
        <taxon>Chlorophyta</taxon>
        <taxon>core chlorophytes</taxon>
        <taxon>Chlorophyceae</taxon>
        <taxon>CS clade</taxon>
        <taxon>Chlamydomonadales</taxon>
        <taxon>Volvocaceae</taxon>
        <taxon>Pleodorina</taxon>
    </lineage>
</organism>
<evidence type="ECO:0000313" key="5">
    <source>
        <dbReference type="EMBL" id="GLC62840.1"/>
    </source>
</evidence>
<feature type="domain" description="Ketoreductase" evidence="4">
    <location>
        <begin position="33"/>
        <end position="217"/>
    </location>
</feature>
<dbReference type="Pfam" id="PF13561">
    <property type="entry name" value="adh_short_C2"/>
    <property type="match status" value="1"/>
</dbReference>
<dbReference type="FunFam" id="3.40.50.720:FF:000084">
    <property type="entry name" value="Short-chain dehydrogenase reductase"/>
    <property type="match status" value="1"/>
</dbReference>
<sequence>MGETGPFGHSHGKTAGRASPAREDDVTGRLQGKTALITGGAGGCGLAASERFAAEGARVGIVDLPASQGEAVAQRLRDAGHQAIFAPADVSDAAQVAGAVAAVEAAFGPVTVLMNHAGILAALPFLDTSEQEWDRVMAVNVKSMFLVTRAVLPGMIAAGGGSVICTSSISAVVGTPMEVLYCTSKGACHMFARALAVEFRDRGIRANAICPGFIATAHGLREIEMLGKQGVDVSESMIAAAQGRLCRPEEVASAALFLASDDASFVNGAHLFADNGYTAI</sequence>
<keyword evidence="6" id="KW-1185">Reference proteome</keyword>
<reference evidence="5 6" key="1">
    <citation type="journal article" date="2023" name="Commun. Biol.">
        <title>Reorganization of the ancestral sex-determining regions during the evolution of trioecy in Pleodorina starrii.</title>
        <authorList>
            <person name="Takahashi K."/>
            <person name="Suzuki S."/>
            <person name="Kawai-Toyooka H."/>
            <person name="Yamamoto K."/>
            <person name="Hamaji T."/>
            <person name="Ootsuki R."/>
            <person name="Yamaguchi H."/>
            <person name="Kawachi M."/>
            <person name="Higashiyama T."/>
            <person name="Nozaki H."/>
        </authorList>
    </citation>
    <scope>NUCLEOTIDE SEQUENCE [LARGE SCALE GENOMIC DNA]</scope>
    <source>
        <strain evidence="5 6">NIES-4479</strain>
    </source>
</reference>
<dbReference type="EMBL" id="BRXU01000073">
    <property type="protein sequence ID" value="GLC62840.1"/>
    <property type="molecule type" value="Genomic_DNA"/>
</dbReference>
<dbReference type="InterPro" id="IPR002347">
    <property type="entry name" value="SDR_fam"/>
</dbReference>
<evidence type="ECO:0000313" key="6">
    <source>
        <dbReference type="Proteomes" id="UP001165080"/>
    </source>
</evidence>
<name>A0A9W6C3Q8_9CHLO</name>
<dbReference type="SUPFAM" id="SSF51735">
    <property type="entry name" value="NAD(P)-binding Rossmann-fold domains"/>
    <property type="match status" value="1"/>
</dbReference>
<dbReference type="CDD" id="cd05233">
    <property type="entry name" value="SDR_c"/>
    <property type="match status" value="1"/>
</dbReference>
<proteinExistence type="inferred from homology"/>
<evidence type="ECO:0000256" key="3">
    <source>
        <dbReference type="SAM" id="MobiDB-lite"/>
    </source>
</evidence>
<dbReference type="SMART" id="SM00822">
    <property type="entry name" value="PKS_KR"/>
    <property type="match status" value="1"/>
</dbReference>
<dbReference type="PANTHER" id="PTHR43669:SF8">
    <property type="entry name" value="SHORT-CHAIN TYPE DEHYDROGENASE_REDUCTASE-RELATED"/>
    <property type="match status" value="1"/>
</dbReference>
<evidence type="ECO:0000256" key="2">
    <source>
        <dbReference type="ARBA" id="ARBA00023002"/>
    </source>
</evidence>
<dbReference type="PANTHER" id="PTHR43669">
    <property type="entry name" value="5-KETO-D-GLUCONATE 5-REDUCTASE"/>
    <property type="match status" value="1"/>
</dbReference>
<protein>
    <recommendedName>
        <fullName evidence="4">Ketoreductase domain-containing protein</fullName>
    </recommendedName>
</protein>
<keyword evidence="2" id="KW-0560">Oxidoreductase</keyword>
<feature type="region of interest" description="Disordered" evidence="3">
    <location>
        <begin position="1"/>
        <end position="27"/>
    </location>
</feature>
<dbReference type="Gene3D" id="3.40.50.720">
    <property type="entry name" value="NAD(P)-binding Rossmann-like Domain"/>
    <property type="match status" value="1"/>
</dbReference>
<comment type="similarity">
    <text evidence="1">Belongs to the short-chain dehydrogenases/reductases (SDR) family.</text>
</comment>
<dbReference type="PRINTS" id="PR00081">
    <property type="entry name" value="GDHRDH"/>
</dbReference>
<evidence type="ECO:0000256" key="1">
    <source>
        <dbReference type="ARBA" id="ARBA00006484"/>
    </source>
</evidence>
<dbReference type="AlphaFoldDB" id="A0A9W6C3Q8"/>
<dbReference type="InterPro" id="IPR036291">
    <property type="entry name" value="NAD(P)-bd_dom_sf"/>
</dbReference>
<evidence type="ECO:0000259" key="4">
    <source>
        <dbReference type="SMART" id="SM00822"/>
    </source>
</evidence>
<dbReference type="GO" id="GO:0016491">
    <property type="term" value="F:oxidoreductase activity"/>
    <property type="evidence" value="ECO:0007669"/>
    <property type="project" value="UniProtKB-KW"/>
</dbReference>
<gene>
    <name evidence="5" type="primary">PLESTB004003</name>
    <name evidence="5" type="ORF">PLESTB_001949900</name>
</gene>
<accession>A0A9W6C3Q8</accession>
<comment type="caution">
    <text evidence="5">The sequence shown here is derived from an EMBL/GenBank/DDBJ whole genome shotgun (WGS) entry which is preliminary data.</text>
</comment>